<dbReference type="Pfam" id="PF13193">
    <property type="entry name" value="AMP-binding_C"/>
    <property type="match status" value="1"/>
</dbReference>
<comment type="similarity">
    <text evidence="1">Belongs to the ATP-dependent AMP-binding enzyme family.</text>
</comment>
<comment type="caution">
    <text evidence="8">The sequence shown here is derived from an EMBL/GenBank/DDBJ whole genome shotgun (WGS) entry which is preliminary data.</text>
</comment>
<dbReference type="InterPro" id="IPR042099">
    <property type="entry name" value="ANL_N_sf"/>
</dbReference>
<feature type="domain" description="AMP-binding enzyme C-terminal" evidence="7">
    <location>
        <begin position="422"/>
        <end position="497"/>
    </location>
</feature>
<dbReference type="InterPro" id="IPR025110">
    <property type="entry name" value="AMP-bd_C"/>
</dbReference>
<dbReference type="PANTHER" id="PTHR43767:SF7">
    <property type="entry name" value="MEDIUM_LONG-CHAIN-FATTY-ACID--COA LIGASE FADD8"/>
    <property type="match status" value="1"/>
</dbReference>
<keyword evidence="2" id="KW-0436">Ligase</keyword>
<feature type="domain" description="AMP-dependent synthetase/ligase" evidence="6">
    <location>
        <begin position="8"/>
        <end position="371"/>
    </location>
</feature>
<dbReference type="Gene3D" id="3.30.300.30">
    <property type="match status" value="1"/>
</dbReference>
<organism evidence="8 9">
    <name type="scientific">Xanthobacter tagetidis</name>
    <dbReference type="NCBI Taxonomy" id="60216"/>
    <lineage>
        <taxon>Bacteria</taxon>
        <taxon>Pseudomonadati</taxon>
        <taxon>Pseudomonadota</taxon>
        <taxon>Alphaproteobacteria</taxon>
        <taxon>Hyphomicrobiales</taxon>
        <taxon>Xanthobacteraceae</taxon>
        <taxon>Xanthobacter</taxon>
    </lineage>
</organism>
<dbReference type="RefSeq" id="WP_121622932.1">
    <property type="nucleotide sequence ID" value="NZ_JACIIW010000001.1"/>
</dbReference>
<evidence type="ECO:0000313" key="8">
    <source>
        <dbReference type="EMBL" id="RLP79722.1"/>
    </source>
</evidence>
<evidence type="ECO:0000256" key="3">
    <source>
        <dbReference type="ARBA" id="ARBA00051915"/>
    </source>
</evidence>
<dbReference type="InterPro" id="IPR045851">
    <property type="entry name" value="AMP-bd_C_sf"/>
</dbReference>
<dbReference type="InterPro" id="IPR000873">
    <property type="entry name" value="AMP-dep_synth/lig_dom"/>
</dbReference>
<dbReference type="AlphaFoldDB" id="A0A3L7AK20"/>
<gene>
    <name evidence="8" type="ORF">D9R14_08740</name>
</gene>
<evidence type="ECO:0000256" key="2">
    <source>
        <dbReference type="ARBA" id="ARBA00022598"/>
    </source>
</evidence>
<evidence type="ECO:0000259" key="7">
    <source>
        <dbReference type="Pfam" id="PF13193"/>
    </source>
</evidence>
<dbReference type="EC" id="6.2.1.44" evidence="4"/>
<dbReference type="EMBL" id="RCTF01000005">
    <property type="protein sequence ID" value="RLP79722.1"/>
    <property type="molecule type" value="Genomic_DNA"/>
</dbReference>
<protein>
    <recommendedName>
        <fullName evidence="5">3-methylmercaptopropionyl-CoA ligase</fullName>
        <ecNumber evidence="4">6.2.1.44</ecNumber>
    </recommendedName>
</protein>
<dbReference type="GO" id="GO:0016877">
    <property type="term" value="F:ligase activity, forming carbon-sulfur bonds"/>
    <property type="evidence" value="ECO:0007669"/>
    <property type="project" value="UniProtKB-ARBA"/>
</dbReference>
<keyword evidence="9" id="KW-1185">Reference proteome</keyword>
<dbReference type="PANTHER" id="PTHR43767">
    <property type="entry name" value="LONG-CHAIN-FATTY-ACID--COA LIGASE"/>
    <property type="match status" value="1"/>
</dbReference>
<dbReference type="FunFam" id="3.30.300.30:FF:000008">
    <property type="entry name" value="2,3-dihydroxybenzoate-AMP ligase"/>
    <property type="match status" value="1"/>
</dbReference>
<reference evidence="8 9" key="1">
    <citation type="submission" date="2018-10" db="EMBL/GenBank/DDBJ databases">
        <title>Xanthobacter tagetidis genome sequencing and assembly.</title>
        <authorList>
            <person name="Maclea K.S."/>
            <person name="Goen A.E."/>
            <person name="Fatima S.A."/>
        </authorList>
    </citation>
    <scope>NUCLEOTIDE SEQUENCE [LARGE SCALE GENOMIC DNA]</scope>
    <source>
        <strain evidence="8 9">ATCC 700314</strain>
    </source>
</reference>
<evidence type="ECO:0000256" key="5">
    <source>
        <dbReference type="ARBA" id="ARBA00067668"/>
    </source>
</evidence>
<dbReference type="Proteomes" id="UP000269692">
    <property type="component" value="Unassembled WGS sequence"/>
</dbReference>
<evidence type="ECO:0000256" key="1">
    <source>
        <dbReference type="ARBA" id="ARBA00006432"/>
    </source>
</evidence>
<dbReference type="InterPro" id="IPR020845">
    <property type="entry name" value="AMP-binding_CS"/>
</dbReference>
<sequence>MRLPDFLDKTALATPTAPAIWFEGKTFDYAWLRSMSLRLAKALAHKRLAQGACVASWLPNHPMSLVVQFGVHRLPLRSLPLNPRATARECIDIMTTFEPEWLFIHPSFAAALGDIRASVPSLRGIVVVDGAPDDDHTMEAFLKDVGDTPIDTNIGGEDVVTLLTTGGSTGVPKGVMRVSRNWSTLITNYRLALSMDAPPVNLAVTPLTHVAGDVALAVVAQGGLNVILSKPRPRDILKAIGEHQVTHMFVPPTLLYMMLAEPDVHTFDFGSLHYLMYGAAPISVDKLQEAWSVFGPVMTQLYGLMEATSTVSIMTPREHAAALSAAPGRFGSIGRGSAMTLVDVVNDAGEPVGPGETGEVVCRGPNLFKGYVANEEATTKVLRDGWFRTGDLGVKDEGGYVRLVDRSKDIIITGGINVFPGEIEQVIWRHPAVQDCAVIGVPDDKWGEAVTAVLELKPGESIQEDEVIAMCKESLGSIKAPKAVVVWPELPRSTVGKVLKKDIRAYYWGDRSI</sequence>
<dbReference type="InterPro" id="IPR050237">
    <property type="entry name" value="ATP-dep_AMP-bd_enzyme"/>
</dbReference>
<dbReference type="SUPFAM" id="SSF56801">
    <property type="entry name" value="Acetyl-CoA synthetase-like"/>
    <property type="match status" value="1"/>
</dbReference>
<dbReference type="Gene3D" id="3.40.50.12780">
    <property type="entry name" value="N-terminal domain of ligase-like"/>
    <property type="match status" value="1"/>
</dbReference>
<evidence type="ECO:0000313" key="9">
    <source>
        <dbReference type="Proteomes" id="UP000269692"/>
    </source>
</evidence>
<dbReference type="PROSITE" id="PS00455">
    <property type="entry name" value="AMP_BINDING"/>
    <property type="match status" value="1"/>
</dbReference>
<accession>A0A3L7AK20</accession>
<name>A0A3L7AK20_9HYPH</name>
<proteinExistence type="inferred from homology"/>
<comment type="catalytic activity">
    <reaction evidence="3">
        <text>3-(methylsulfanyl)propanoate + ATP + CoA = 3-(methylsulfanyl)propanoyl-CoA + AMP + diphosphate</text>
        <dbReference type="Rhea" id="RHEA:43052"/>
        <dbReference type="ChEBI" id="CHEBI:30616"/>
        <dbReference type="ChEBI" id="CHEBI:33019"/>
        <dbReference type="ChEBI" id="CHEBI:49016"/>
        <dbReference type="ChEBI" id="CHEBI:57287"/>
        <dbReference type="ChEBI" id="CHEBI:82815"/>
        <dbReference type="ChEBI" id="CHEBI:456215"/>
        <dbReference type="EC" id="6.2.1.44"/>
    </reaction>
    <physiologicalReaction direction="left-to-right" evidence="3">
        <dbReference type="Rhea" id="RHEA:43053"/>
    </physiologicalReaction>
</comment>
<evidence type="ECO:0000259" key="6">
    <source>
        <dbReference type="Pfam" id="PF00501"/>
    </source>
</evidence>
<evidence type="ECO:0000256" key="4">
    <source>
        <dbReference type="ARBA" id="ARBA00066616"/>
    </source>
</evidence>
<dbReference type="Pfam" id="PF00501">
    <property type="entry name" value="AMP-binding"/>
    <property type="match status" value="1"/>
</dbReference>
<dbReference type="OrthoDB" id="9803968at2"/>